<dbReference type="Proteomes" id="UP000659698">
    <property type="component" value="Unassembled WGS sequence"/>
</dbReference>
<name>A0ABR6VY53_9BACT</name>
<evidence type="ECO:0000259" key="4">
    <source>
        <dbReference type="Pfam" id="PF00294"/>
    </source>
</evidence>
<dbReference type="InterPro" id="IPR050306">
    <property type="entry name" value="PfkB_Carbo_kinase"/>
</dbReference>
<keyword evidence="2" id="KW-0808">Transferase</keyword>
<dbReference type="CDD" id="cd01167">
    <property type="entry name" value="bac_FRK"/>
    <property type="match status" value="1"/>
</dbReference>
<dbReference type="InterPro" id="IPR002139">
    <property type="entry name" value="Ribo/fructo_kinase"/>
</dbReference>
<feature type="domain" description="Carbohydrate kinase PfkB" evidence="4">
    <location>
        <begin position="19"/>
        <end position="281"/>
    </location>
</feature>
<dbReference type="InterPro" id="IPR011611">
    <property type="entry name" value="PfkB_dom"/>
</dbReference>
<comment type="caution">
    <text evidence="5">The sequence shown here is derived from an EMBL/GenBank/DDBJ whole genome shotgun (WGS) entry which is preliminary data.</text>
</comment>
<dbReference type="GO" id="GO:0016301">
    <property type="term" value="F:kinase activity"/>
    <property type="evidence" value="ECO:0007669"/>
    <property type="project" value="UniProtKB-KW"/>
</dbReference>
<dbReference type="PRINTS" id="PR00990">
    <property type="entry name" value="RIBOKINASE"/>
</dbReference>
<accession>A0ABR6VY53</accession>
<evidence type="ECO:0000256" key="1">
    <source>
        <dbReference type="ARBA" id="ARBA00010688"/>
    </source>
</evidence>
<dbReference type="Gene3D" id="3.40.1190.20">
    <property type="match status" value="1"/>
</dbReference>
<comment type="similarity">
    <text evidence="1">Belongs to the carbohydrate kinase PfkB family.</text>
</comment>
<proteinExistence type="inferred from homology"/>
<evidence type="ECO:0000256" key="3">
    <source>
        <dbReference type="ARBA" id="ARBA00022777"/>
    </source>
</evidence>
<dbReference type="EMBL" id="JACOAF010000053">
    <property type="protein sequence ID" value="MBC3542117.1"/>
    <property type="molecule type" value="Genomic_DNA"/>
</dbReference>
<evidence type="ECO:0000256" key="2">
    <source>
        <dbReference type="ARBA" id="ARBA00022679"/>
    </source>
</evidence>
<dbReference type="PANTHER" id="PTHR43085">
    <property type="entry name" value="HEXOKINASE FAMILY MEMBER"/>
    <property type="match status" value="1"/>
</dbReference>
<dbReference type="SUPFAM" id="SSF53613">
    <property type="entry name" value="Ribokinase-like"/>
    <property type="match status" value="1"/>
</dbReference>
<dbReference type="RefSeq" id="WP_186641725.1">
    <property type="nucleotide sequence ID" value="NZ_JACOAF010000053.1"/>
</dbReference>
<keyword evidence="6" id="KW-1185">Reference proteome</keyword>
<evidence type="ECO:0000313" key="6">
    <source>
        <dbReference type="Proteomes" id="UP000659698"/>
    </source>
</evidence>
<dbReference type="InterPro" id="IPR029056">
    <property type="entry name" value="Ribokinase-like"/>
</dbReference>
<reference evidence="5 6" key="1">
    <citation type="journal article" date="2019" name="Int. J. Syst. Evol. Microbiol.">
        <title>Rufibacter sediminis sp. nov., isolated from freshwater lake sediment.</title>
        <authorList>
            <person name="Qu J.H."/>
            <person name="Zhang L.J."/>
            <person name="Fu Y.H."/>
            <person name="Li H.F."/>
        </authorList>
    </citation>
    <scope>NUCLEOTIDE SEQUENCE [LARGE SCALE GENOMIC DNA]</scope>
    <source>
        <strain evidence="5 6">H-1</strain>
    </source>
</reference>
<protein>
    <submittedName>
        <fullName evidence="5">Carbohydrate kinase</fullName>
    </submittedName>
</protein>
<organism evidence="5 6">
    <name type="scientific">Rufibacter sediminis</name>
    <dbReference type="NCBI Taxonomy" id="2762756"/>
    <lineage>
        <taxon>Bacteria</taxon>
        <taxon>Pseudomonadati</taxon>
        <taxon>Bacteroidota</taxon>
        <taxon>Cytophagia</taxon>
        <taxon>Cytophagales</taxon>
        <taxon>Hymenobacteraceae</taxon>
        <taxon>Rufibacter</taxon>
    </lineage>
</organism>
<evidence type="ECO:0000313" key="5">
    <source>
        <dbReference type="EMBL" id="MBC3542117.1"/>
    </source>
</evidence>
<sequence>MKILSFGEILFDLIEEAPYLGGAPLNFAAHAARCGAEAYIFSAVGKDDLGQQALEQIAELGVQTTLIQTDEKHPTGTVQVTLEKGQPDYTILPEVAYDYIQFPENAEDIWSITYDVLYFGTLAQRNQTSRETVRHLIEQQPFTHIFYDVNLRKESYTPEIIRESLPLCTILKLNEDEAKALSGLLYGQELELEVFAEKITRDYGPQVILITAGAQGCFVYEQGQLSFSPAEPVTVSDAIGAGDAFSAAFVLKYLTGETAANAAILANKLGGYVASQRGPIPTYSAEIRKTLGIE</sequence>
<dbReference type="PANTHER" id="PTHR43085:SF57">
    <property type="entry name" value="CARBOHYDRATE KINASE PFKB DOMAIN-CONTAINING PROTEIN"/>
    <property type="match status" value="1"/>
</dbReference>
<gene>
    <name evidence="5" type="ORF">H7U12_20695</name>
</gene>
<keyword evidence="3 5" id="KW-0418">Kinase</keyword>
<dbReference type="Pfam" id="PF00294">
    <property type="entry name" value="PfkB"/>
    <property type="match status" value="1"/>
</dbReference>